<gene>
    <name evidence="1" type="ORF">GGP41_007168</name>
</gene>
<protein>
    <submittedName>
        <fullName evidence="1">Uncharacterized protein</fullName>
    </submittedName>
</protein>
<dbReference type="Proteomes" id="UP000624244">
    <property type="component" value="Unassembled WGS sequence"/>
</dbReference>
<dbReference type="AlphaFoldDB" id="A0A8H6E051"/>
<evidence type="ECO:0000313" key="2">
    <source>
        <dbReference type="Proteomes" id="UP000624244"/>
    </source>
</evidence>
<reference evidence="1" key="1">
    <citation type="submission" date="2019-11" db="EMBL/GenBank/DDBJ databases">
        <title>Bipolaris sorokiniana Genome sequencing.</title>
        <authorList>
            <person name="Wang H."/>
        </authorList>
    </citation>
    <scope>NUCLEOTIDE SEQUENCE</scope>
</reference>
<comment type="caution">
    <text evidence="1">The sequence shown here is derived from an EMBL/GenBank/DDBJ whole genome shotgun (WGS) entry which is preliminary data.</text>
</comment>
<feature type="non-terminal residue" evidence="1">
    <location>
        <position position="162"/>
    </location>
</feature>
<name>A0A8H6E051_COCSA</name>
<dbReference type="EMBL" id="WNKQ01000001">
    <property type="protein sequence ID" value="KAF5854429.1"/>
    <property type="molecule type" value="Genomic_DNA"/>
</dbReference>
<proteinExistence type="predicted"/>
<sequence>GCVAPSSTRGVRDAHGLIQARIVASHDELSRWYCIRQLRSTRHVPQRQARRLLKSSQMTHTPISATRHSPFGLKMNNGPTILVYSGPSVHRVRHGLPTPQIRPLAVACYDAISAHYGSPEALSDVRQTSLARQRNVTMSVCQRIPNTFRAHYASCHEDRDDR</sequence>
<accession>A0A8H6E051</accession>
<organism evidence="1 2">
    <name type="scientific">Cochliobolus sativus</name>
    <name type="common">Common root rot and spot blotch fungus</name>
    <name type="synonym">Bipolaris sorokiniana</name>
    <dbReference type="NCBI Taxonomy" id="45130"/>
    <lineage>
        <taxon>Eukaryota</taxon>
        <taxon>Fungi</taxon>
        <taxon>Dikarya</taxon>
        <taxon>Ascomycota</taxon>
        <taxon>Pezizomycotina</taxon>
        <taxon>Dothideomycetes</taxon>
        <taxon>Pleosporomycetidae</taxon>
        <taxon>Pleosporales</taxon>
        <taxon>Pleosporineae</taxon>
        <taxon>Pleosporaceae</taxon>
        <taxon>Bipolaris</taxon>
    </lineage>
</organism>
<evidence type="ECO:0000313" key="1">
    <source>
        <dbReference type="EMBL" id="KAF5854429.1"/>
    </source>
</evidence>